<protein>
    <recommendedName>
        <fullName evidence="4">Lipoprotein</fullName>
    </recommendedName>
</protein>
<organism evidence="2 3">
    <name type="scientific">Tannerella sp. oral taxon BU063 isolate Cell 2</name>
    <dbReference type="NCBI Taxonomy" id="1411148"/>
    <lineage>
        <taxon>Bacteria</taxon>
        <taxon>Pseudomonadati</taxon>
        <taxon>Bacteroidota</taxon>
        <taxon>Bacteroidia</taxon>
        <taxon>Bacteroidales</taxon>
        <taxon>Tannerellaceae</taxon>
        <taxon>Tannerella</taxon>
    </lineage>
</organism>
<dbReference type="PATRIC" id="fig|1411148.3.peg.948"/>
<evidence type="ECO:0000313" key="2">
    <source>
        <dbReference type="EMBL" id="ETK02032.1"/>
    </source>
</evidence>
<dbReference type="AlphaFoldDB" id="W2C6B2"/>
<gene>
    <name evidence="2" type="ORF">N425_06365</name>
</gene>
<reference evidence="2 3" key="1">
    <citation type="submission" date="2013-11" db="EMBL/GenBank/DDBJ databases">
        <title>Single cell genomics of uncultured Tannerella BU063 (oral taxon 286).</title>
        <authorList>
            <person name="Beall C.J."/>
            <person name="Campbell A.G."/>
            <person name="Griffen A.L."/>
            <person name="Podar M."/>
            <person name="Leys E.J."/>
        </authorList>
    </citation>
    <scope>NUCLEOTIDE SEQUENCE [LARGE SCALE GENOMIC DNA]</scope>
    <source>
        <strain evidence="2">Cell 2</strain>
    </source>
</reference>
<name>W2C6B2_9BACT</name>
<dbReference type="PROSITE" id="PS51257">
    <property type="entry name" value="PROKAR_LIPOPROTEIN"/>
    <property type="match status" value="1"/>
</dbReference>
<keyword evidence="1" id="KW-0732">Signal</keyword>
<feature type="signal peptide" evidence="1">
    <location>
        <begin position="1"/>
        <end position="20"/>
    </location>
</feature>
<dbReference type="Proteomes" id="UP000018837">
    <property type="component" value="Unassembled WGS sequence"/>
</dbReference>
<accession>W2C6B2</accession>
<comment type="caution">
    <text evidence="2">The sequence shown here is derived from an EMBL/GenBank/DDBJ whole genome shotgun (WGS) entry which is preliminary data.</text>
</comment>
<proteinExistence type="predicted"/>
<feature type="chain" id="PRO_5004813291" description="Lipoprotein" evidence="1">
    <location>
        <begin position="21"/>
        <end position="261"/>
    </location>
</feature>
<evidence type="ECO:0008006" key="4">
    <source>
        <dbReference type="Google" id="ProtNLM"/>
    </source>
</evidence>
<evidence type="ECO:0000256" key="1">
    <source>
        <dbReference type="SAM" id="SignalP"/>
    </source>
</evidence>
<dbReference type="EMBL" id="AYUF01000421">
    <property type="protein sequence ID" value="ETK02032.1"/>
    <property type="molecule type" value="Genomic_DNA"/>
</dbReference>
<sequence length="261" mass="29228">MNLKQIIAAGILLMSLAACVEERSNQGETAPGWVAFEYTSALVERCGITAEYLHRFDRYLEQNTSSGRDSVDRLYFSNVKIQRDQEPNAWTLRLKERYGNERTITIRNAVRGGMWEVVGEGLATKFSPRSERAVDHFRVNTGKSGTWYMEHIGRDREFADSSAWTVQFVSDGSLQLVGNGVRTSLAVPTLRLDFKTDLPLSYTLRNTSTFTLVDGQLRIIATGPNGLPETTAVTAIGSDRIRINYNNKHSAEGNWNSAIEL</sequence>
<evidence type="ECO:0000313" key="3">
    <source>
        <dbReference type="Proteomes" id="UP000018837"/>
    </source>
</evidence>